<gene>
    <name evidence="1" type="ORF">GGD50_003905</name>
</gene>
<dbReference type="Pfam" id="PF10009">
    <property type="entry name" value="DUF2252"/>
    <property type="match status" value="1"/>
</dbReference>
<dbReference type="PANTHER" id="PTHR39441">
    <property type="entry name" value="DUF2252 DOMAIN-CONTAINING PROTEIN"/>
    <property type="match status" value="1"/>
</dbReference>
<evidence type="ECO:0008006" key="3">
    <source>
        <dbReference type="Google" id="ProtNLM"/>
    </source>
</evidence>
<name>A0A7W8XTL4_9HYPH</name>
<reference evidence="1 2" key="1">
    <citation type="submission" date="2020-08" db="EMBL/GenBank/DDBJ databases">
        <title>Genomic Encyclopedia of Type Strains, Phase IV (KMG-V): Genome sequencing to study the core and pangenomes of soil and plant-associated prokaryotes.</title>
        <authorList>
            <person name="Whitman W."/>
        </authorList>
    </citation>
    <scope>NUCLEOTIDE SEQUENCE [LARGE SCALE GENOMIC DNA]</scope>
    <source>
        <strain evidence="1 2">SEMIA 4064</strain>
    </source>
</reference>
<evidence type="ECO:0000313" key="2">
    <source>
        <dbReference type="Proteomes" id="UP000549882"/>
    </source>
</evidence>
<dbReference type="SUPFAM" id="SSF56112">
    <property type="entry name" value="Protein kinase-like (PK-like)"/>
    <property type="match status" value="1"/>
</dbReference>
<dbReference type="AlphaFoldDB" id="A0A7W8XTL4"/>
<keyword evidence="2" id="KW-1185">Reference proteome</keyword>
<evidence type="ECO:0000313" key="1">
    <source>
        <dbReference type="EMBL" id="MBB5575276.1"/>
    </source>
</evidence>
<accession>A0A7W8XTL4</accession>
<organism evidence="1 2">
    <name type="scientific">Rhizobium paranaense</name>
    <dbReference type="NCBI Taxonomy" id="1650438"/>
    <lineage>
        <taxon>Bacteria</taxon>
        <taxon>Pseudomonadati</taxon>
        <taxon>Pseudomonadota</taxon>
        <taxon>Alphaproteobacteria</taxon>
        <taxon>Hyphomicrobiales</taxon>
        <taxon>Rhizobiaceae</taxon>
        <taxon>Rhizobium/Agrobacterium group</taxon>
        <taxon>Rhizobium</taxon>
    </lineage>
</organism>
<proteinExistence type="predicted"/>
<comment type="caution">
    <text evidence="1">The sequence shown here is derived from an EMBL/GenBank/DDBJ whole genome shotgun (WGS) entry which is preliminary data.</text>
</comment>
<dbReference type="PANTHER" id="PTHR39441:SF1">
    <property type="entry name" value="DUF2252 DOMAIN-CONTAINING PROTEIN"/>
    <property type="match status" value="1"/>
</dbReference>
<dbReference type="InterPro" id="IPR018721">
    <property type="entry name" value="DUF2252"/>
</dbReference>
<sequence length="369" mass="41126">MAINRFEMEPEMTTILQSTKAFETWMRAQLGADLVEADLQKKYKKMKSGGFVFLRATYWRWAETIFDMCPDLASAPQVLAIGDTHLENFGTWRDEEGRLVWGANDFDDAAVMPYALDLVRLATSAILARGTTAPTPRAIAEAILGGYRRGLNAPSPVILERDYKWLRNDVILSNAERKEFWDKYRDLPPPAKPVPTPYLDVLRQSLPDEKLPFVAKPRTAGTGSLGRPRFIADVEWRGGPVLREVKALAQSAWSLRHNPSDTTIHTAVIASGRARSPDPRYQVVDKLLVRRLSPNSRKIEVEGDAQILLSPAMLDLMGFEIANCHADDASRIPGILADLDKREVDWLRNSAKAAAVAIGMEQAEFAAKG</sequence>
<dbReference type="EMBL" id="JACHBI010000007">
    <property type="protein sequence ID" value="MBB5575276.1"/>
    <property type="molecule type" value="Genomic_DNA"/>
</dbReference>
<dbReference type="Proteomes" id="UP000549882">
    <property type="component" value="Unassembled WGS sequence"/>
</dbReference>
<protein>
    <recommendedName>
        <fullName evidence="3">DUF2252 domain-containing protein</fullName>
    </recommendedName>
</protein>
<dbReference type="InterPro" id="IPR011009">
    <property type="entry name" value="Kinase-like_dom_sf"/>
</dbReference>